<dbReference type="SUPFAM" id="SSF56281">
    <property type="entry name" value="Metallo-hydrolase/oxidoreductase"/>
    <property type="match status" value="1"/>
</dbReference>
<dbReference type="Gene3D" id="3.60.15.10">
    <property type="entry name" value="Ribonuclease Z/Hydroxyacylglutathione hydrolase-like"/>
    <property type="match status" value="1"/>
</dbReference>
<dbReference type="AlphaFoldDB" id="A0A1G2EMS8"/>
<dbReference type="PANTHER" id="PTHR30619:SF1">
    <property type="entry name" value="RECOMBINATION PROTEIN 2"/>
    <property type="match status" value="1"/>
</dbReference>
<dbReference type="PANTHER" id="PTHR30619">
    <property type="entry name" value="DNA INTERNALIZATION/COMPETENCE PROTEIN COMEC/REC2"/>
    <property type="match status" value="1"/>
</dbReference>
<evidence type="ECO:0000256" key="1">
    <source>
        <dbReference type="SAM" id="Phobius"/>
    </source>
</evidence>
<dbReference type="InterPro" id="IPR001279">
    <property type="entry name" value="Metallo-B-lactamas"/>
</dbReference>
<evidence type="ECO:0000313" key="4">
    <source>
        <dbReference type="Proteomes" id="UP000176326"/>
    </source>
</evidence>
<dbReference type="InterPro" id="IPR035681">
    <property type="entry name" value="ComA-like_MBL"/>
</dbReference>
<dbReference type="Pfam" id="PF00753">
    <property type="entry name" value="Lactamase_B"/>
    <property type="match status" value="1"/>
</dbReference>
<dbReference type="InterPro" id="IPR036866">
    <property type="entry name" value="RibonucZ/Hydroxyglut_hydro"/>
</dbReference>
<gene>
    <name evidence="3" type="ORF">A2427_04175</name>
</gene>
<keyword evidence="1" id="KW-0472">Membrane</keyword>
<evidence type="ECO:0000313" key="3">
    <source>
        <dbReference type="EMBL" id="OGZ26650.1"/>
    </source>
</evidence>
<feature type="domain" description="Metallo-beta-lactamase" evidence="2">
    <location>
        <begin position="70"/>
        <end position="264"/>
    </location>
</feature>
<sequence length="298" mass="33928">MKYGGFERSNLFEELSFAAGLRSFFCAIINQMKKKLLISLFLIALFLVLLFFGLKDKEEEIELIFFDVGQGDSIYIEIGETFQVLIDGGPDAKVLEKLSNEMPFYDRDIELIVLTHPDSDHLYGLLEVLRNYNVKRILWTGFKTETADWQEWKELIGEEGSDIILAKSGQKIVLSQESFLEIIHPLEELGEDSNDTSIAGFLKIKEHSILLTGDISGKKEKELLERYNLKADLLKISHHGSKTSSTEEFLEEVSPKKAIISVGVNKWGHPSEEVLKRLENFGIEVLLTKESGDIKFTY</sequence>
<proteinExistence type="predicted"/>
<evidence type="ECO:0000259" key="2">
    <source>
        <dbReference type="SMART" id="SM00849"/>
    </source>
</evidence>
<dbReference type="InterPro" id="IPR052159">
    <property type="entry name" value="Competence_DNA_uptake"/>
</dbReference>
<dbReference type="EMBL" id="MHMN01000057">
    <property type="protein sequence ID" value="OGZ26650.1"/>
    <property type="molecule type" value="Genomic_DNA"/>
</dbReference>
<dbReference type="CDD" id="cd07731">
    <property type="entry name" value="ComA-like_MBL-fold"/>
    <property type="match status" value="1"/>
</dbReference>
<keyword evidence="1" id="KW-0812">Transmembrane</keyword>
<accession>A0A1G2EMS8</accession>
<feature type="transmembrane region" description="Helical" evidence="1">
    <location>
        <begin position="36"/>
        <end position="54"/>
    </location>
</feature>
<organism evidence="3 4">
    <name type="scientific">Candidatus Nealsonbacteria bacterium RIFOXYC1_FULL_40_7</name>
    <dbReference type="NCBI Taxonomy" id="1801678"/>
    <lineage>
        <taxon>Bacteria</taxon>
        <taxon>Candidatus Nealsoniibacteriota</taxon>
    </lineage>
</organism>
<comment type="caution">
    <text evidence="3">The sequence shown here is derived from an EMBL/GenBank/DDBJ whole genome shotgun (WGS) entry which is preliminary data.</text>
</comment>
<keyword evidence="1" id="KW-1133">Transmembrane helix</keyword>
<name>A0A1G2EMS8_9BACT</name>
<reference evidence="3 4" key="1">
    <citation type="journal article" date="2016" name="Nat. Commun.">
        <title>Thousands of microbial genomes shed light on interconnected biogeochemical processes in an aquifer system.</title>
        <authorList>
            <person name="Anantharaman K."/>
            <person name="Brown C.T."/>
            <person name="Hug L.A."/>
            <person name="Sharon I."/>
            <person name="Castelle C.J."/>
            <person name="Probst A.J."/>
            <person name="Thomas B.C."/>
            <person name="Singh A."/>
            <person name="Wilkins M.J."/>
            <person name="Karaoz U."/>
            <person name="Brodie E.L."/>
            <person name="Williams K.H."/>
            <person name="Hubbard S.S."/>
            <person name="Banfield J.F."/>
        </authorList>
    </citation>
    <scope>NUCLEOTIDE SEQUENCE [LARGE SCALE GENOMIC DNA]</scope>
</reference>
<dbReference type="SMART" id="SM00849">
    <property type="entry name" value="Lactamase_B"/>
    <property type="match status" value="1"/>
</dbReference>
<protein>
    <recommendedName>
        <fullName evidence="2">Metallo-beta-lactamase domain-containing protein</fullName>
    </recommendedName>
</protein>
<dbReference type="Proteomes" id="UP000176326">
    <property type="component" value="Unassembled WGS sequence"/>
</dbReference>